<dbReference type="InParanoid" id="A0A3B1J1E9"/>
<proteinExistence type="predicted"/>
<evidence type="ECO:0000259" key="3">
    <source>
        <dbReference type="SMART" id="SM00892"/>
    </source>
</evidence>
<evidence type="ECO:0000313" key="4">
    <source>
        <dbReference type="Ensembl" id="ENSAMXP00000035736.1"/>
    </source>
</evidence>
<dbReference type="InterPro" id="IPR039015">
    <property type="entry name" value="ENDOD1"/>
</dbReference>
<dbReference type="InterPro" id="IPR044929">
    <property type="entry name" value="DNA/RNA_non-sp_Endonuclease_sf"/>
</dbReference>
<reference evidence="4" key="3">
    <citation type="submission" date="2025-08" db="UniProtKB">
        <authorList>
            <consortium name="Ensembl"/>
        </authorList>
    </citation>
    <scope>IDENTIFICATION</scope>
</reference>
<dbReference type="SMART" id="SM00892">
    <property type="entry name" value="Endonuclease_NS"/>
    <property type="match status" value="1"/>
</dbReference>
<dbReference type="Proteomes" id="UP000018467">
    <property type="component" value="Unassembled WGS sequence"/>
</dbReference>
<protein>
    <submittedName>
        <fullName evidence="4">Endonuclease domain-containing 1 protein-like</fullName>
    </submittedName>
</protein>
<dbReference type="GeneTree" id="ENSGT01030000234592"/>
<keyword evidence="5" id="KW-1185">Reference proteome</keyword>
<sequence>MKLFAVLLLLLLGMFSLSETEVVHSFKQDCPQFFIKIKNKKVPPTVLEGKQYKQICQFYEGEYRFATLYDTIHRIPVYSAYTYTITENRGIDYNDWMIEPQLDEPWTNNNREMRRERVIPGQVQGWADGNVEEEQIWKQALKKDYSGTFLNERYTKGHVFPKSYAQGDQQKESTFTLTNVAPQTEDSNRQWADKVEKPMLKEIKENCKDTAYIVTGVIPGETWLPIERRGETIVQGVNIPRHFWTAYSCKSNNNINVSNAYFSQQITQPPYGKTEFKVKNMTIDTLNKKLETYYYKTPFLFLVFG</sequence>
<dbReference type="Gene3D" id="3.40.570.10">
    <property type="entry name" value="Extracellular Endonuclease, subunit A"/>
    <property type="match status" value="1"/>
</dbReference>
<dbReference type="SMART" id="SM00477">
    <property type="entry name" value="NUC"/>
    <property type="match status" value="1"/>
</dbReference>
<feature type="domain" description="ENPP1-3/EXOG-like endonuclease/phosphodiesterase" evidence="2">
    <location>
        <begin position="62"/>
        <end position="292"/>
    </location>
</feature>
<dbReference type="GO" id="GO:0046872">
    <property type="term" value="F:metal ion binding"/>
    <property type="evidence" value="ECO:0007669"/>
    <property type="project" value="InterPro"/>
</dbReference>
<feature type="signal peptide" evidence="1">
    <location>
        <begin position="1"/>
        <end position="20"/>
    </location>
</feature>
<dbReference type="Bgee" id="ENSAMXG00000043661">
    <property type="expression patterns" value="Expressed in olfactory epithelium and 2 other cell types or tissues"/>
</dbReference>
<dbReference type="GO" id="GO:0016787">
    <property type="term" value="F:hydrolase activity"/>
    <property type="evidence" value="ECO:0007669"/>
    <property type="project" value="InterPro"/>
</dbReference>
<dbReference type="Ensembl" id="ENSAMXT00000045488.1">
    <property type="protein sequence ID" value="ENSAMXP00000035736.1"/>
    <property type="gene ID" value="ENSAMXG00000043661.1"/>
</dbReference>
<dbReference type="InterPro" id="IPR001604">
    <property type="entry name" value="Endo_G_ENPP1-like_dom"/>
</dbReference>
<dbReference type="InterPro" id="IPR020821">
    <property type="entry name" value="ENPP1-3/EXOG-like_nuc-like"/>
</dbReference>
<feature type="chain" id="PRO_5017381978" evidence="1">
    <location>
        <begin position="21"/>
        <end position="305"/>
    </location>
</feature>
<reference evidence="4" key="4">
    <citation type="submission" date="2025-09" db="UniProtKB">
        <authorList>
            <consortium name="Ensembl"/>
        </authorList>
    </citation>
    <scope>IDENTIFICATION</scope>
</reference>
<evidence type="ECO:0000313" key="5">
    <source>
        <dbReference type="Proteomes" id="UP000018467"/>
    </source>
</evidence>
<dbReference type="PANTHER" id="PTHR21472:SF26">
    <property type="entry name" value="ENDONUCLEASE DOMAIN CONTAINING 1"/>
    <property type="match status" value="1"/>
</dbReference>
<reference evidence="5" key="2">
    <citation type="journal article" date="2014" name="Nat. Commun.">
        <title>The cavefish genome reveals candidate genes for eye loss.</title>
        <authorList>
            <person name="McGaugh S.E."/>
            <person name="Gross J.B."/>
            <person name="Aken B."/>
            <person name="Blin M."/>
            <person name="Borowsky R."/>
            <person name="Chalopin D."/>
            <person name="Hinaux H."/>
            <person name="Jeffery W.R."/>
            <person name="Keene A."/>
            <person name="Ma L."/>
            <person name="Minx P."/>
            <person name="Murphy D."/>
            <person name="O'Quin K.E."/>
            <person name="Retaux S."/>
            <person name="Rohner N."/>
            <person name="Searle S.M."/>
            <person name="Stahl B.A."/>
            <person name="Tabin C."/>
            <person name="Volff J.N."/>
            <person name="Yoshizawa M."/>
            <person name="Warren W.C."/>
        </authorList>
    </citation>
    <scope>NUCLEOTIDE SEQUENCE [LARGE SCALE GENOMIC DNA]</scope>
    <source>
        <strain evidence="5">female</strain>
    </source>
</reference>
<feature type="domain" description="DNA/RNA non-specific endonuclease/pyrophosphatase/phosphodiesterase" evidence="3">
    <location>
        <begin position="61"/>
        <end position="296"/>
    </location>
</feature>
<dbReference type="GO" id="GO:0003676">
    <property type="term" value="F:nucleic acid binding"/>
    <property type="evidence" value="ECO:0007669"/>
    <property type="project" value="InterPro"/>
</dbReference>
<reference evidence="5" key="1">
    <citation type="submission" date="2013-03" db="EMBL/GenBank/DDBJ databases">
        <authorList>
            <person name="Jeffery W."/>
            <person name="Warren W."/>
            <person name="Wilson R.K."/>
        </authorList>
    </citation>
    <scope>NUCLEOTIDE SEQUENCE</scope>
    <source>
        <strain evidence="5">female</strain>
    </source>
</reference>
<dbReference type="Pfam" id="PF01223">
    <property type="entry name" value="Endonuclease_NS"/>
    <property type="match status" value="1"/>
</dbReference>
<organism evidence="4 5">
    <name type="scientific">Astyanax mexicanus</name>
    <name type="common">Blind cave fish</name>
    <name type="synonym">Astyanax fasciatus mexicanus</name>
    <dbReference type="NCBI Taxonomy" id="7994"/>
    <lineage>
        <taxon>Eukaryota</taxon>
        <taxon>Metazoa</taxon>
        <taxon>Chordata</taxon>
        <taxon>Craniata</taxon>
        <taxon>Vertebrata</taxon>
        <taxon>Euteleostomi</taxon>
        <taxon>Actinopterygii</taxon>
        <taxon>Neopterygii</taxon>
        <taxon>Teleostei</taxon>
        <taxon>Ostariophysi</taxon>
        <taxon>Characiformes</taxon>
        <taxon>Characoidei</taxon>
        <taxon>Acestrorhamphidae</taxon>
        <taxon>Acestrorhamphinae</taxon>
        <taxon>Astyanax</taxon>
    </lineage>
</organism>
<dbReference type="InterPro" id="IPR044925">
    <property type="entry name" value="His-Me_finger_sf"/>
</dbReference>
<accession>A0A3B1J1E9</accession>
<evidence type="ECO:0000256" key="1">
    <source>
        <dbReference type="SAM" id="SignalP"/>
    </source>
</evidence>
<dbReference type="AlphaFoldDB" id="A0A3B1J1E9"/>
<name>A0A3B1J1E9_ASTMX</name>
<keyword evidence="1" id="KW-0732">Signal</keyword>
<evidence type="ECO:0000259" key="2">
    <source>
        <dbReference type="SMART" id="SM00477"/>
    </source>
</evidence>
<dbReference type="SUPFAM" id="SSF54060">
    <property type="entry name" value="His-Me finger endonucleases"/>
    <property type="match status" value="1"/>
</dbReference>
<dbReference type="PANTHER" id="PTHR21472">
    <property type="entry name" value="ENDONUCLEASE DOMAIN-CONTAINING 1 PROTEIN ENDOD1"/>
    <property type="match status" value="1"/>
</dbReference>
<dbReference type="STRING" id="7994.ENSAMXP00000035736"/>